<dbReference type="CDD" id="cd01883">
    <property type="entry name" value="EF1_alpha"/>
    <property type="match status" value="1"/>
</dbReference>
<evidence type="ECO:0000256" key="1">
    <source>
        <dbReference type="ARBA" id="ARBA00004496"/>
    </source>
</evidence>
<comment type="catalytic activity">
    <reaction evidence="9">
        <text>GTP + H2O = GDP + phosphate + H(+)</text>
        <dbReference type="Rhea" id="RHEA:19669"/>
        <dbReference type="ChEBI" id="CHEBI:15377"/>
        <dbReference type="ChEBI" id="CHEBI:15378"/>
        <dbReference type="ChEBI" id="CHEBI:37565"/>
        <dbReference type="ChEBI" id="CHEBI:43474"/>
        <dbReference type="ChEBI" id="CHEBI:58189"/>
    </reaction>
    <physiologicalReaction direction="left-to-right" evidence="9">
        <dbReference type="Rhea" id="RHEA:19670"/>
    </physiologicalReaction>
</comment>
<evidence type="ECO:0000256" key="9">
    <source>
        <dbReference type="ARBA" id="ARBA00049117"/>
    </source>
</evidence>
<dbReference type="PROSITE" id="PS00301">
    <property type="entry name" value="G_TR_1"/>
    <property type="match status" value="1"/>
</dbReference>
<evidence type="ECO:0000259" key="13">
    <source>
        <dbReference type="PROSITE" id="PS51722"/>
    </source>
</evidence>
<dbReference type="AlphaFoldDB" id="A0A316UZE8"/>
<dbReference type="InterPro" id="IPR054696">
    <property type="entry name" value="GTP-eEF1A_C"/>
</dbReference>
<dbReference type="SUPFAM" id="SSF52540">
    <property type="entry name" value="P-loop containing nucleoside triphosphate hydrolases"/>
    <property type="match status" value="1"/>
</dbReference>
<feature type="compositionally biased region" description="Polar residues" evidence="12">
    <location>
        <begin position="234"/>
        <end position="245"/>
    </location>
</feature>
<dbReference type="InterPro" id="IPR009001">
    <property type="entry name" value="Transl_elong_EF1A/Init_IF2_C"/>
</dbReference>
<feature type="compositionally biased region" description="Low complexity" evidence="12">
    <location>
        <begin position="309"/>
        <end position="322"/>
    </location>
</feature>
<dbReference type="GO" id="GO:0006417">
    <property type="term" value="P:regulation of translation"/>
    <property type="evidence" value="ECO:0007669"/>
    <property type="project" value="UniProtKB-KW"/>
</dbReference>
<gene>
    <name evidence="14" type="ORF">BDZ90DRAFT_238871</name>
</gene>
<keyword evidence="7" id="KW-0648">Protein biosynthesis</keyword>
<feature type="region of interest" description="Disordered" evidence="12">
    <location>
        <begin position="110"/>
        <end position="151"/>
    </location>
</feature>
<evidence type="ECO:0000256" key="4">
    <source>
        <dbReference type="ARBA" id="ARBA00022741"/>
    </source>
</evidence>
<protein>
    <recommendedName>
        <fullName evidence="11">Elongation factor 1 alpha-like protein</fullName>
    </recommendedName>
</protein>
<evidence type="ECO:0000313" key="14">
    <source>
        <dbReference type="EMBL" id="PWN28545.1"/>
    </source>
</evidence>
<keyword evidence="8" id="KW-0342">GTP-binding</keyword>
<dbReference type="Pfam" id="PF00009">
    <property type="entry name" value="GTP_EFTU"/>
    <property type="match status" value="1"/>
</dbReference>
<proteinExistence type="inferred from homology"/>
<dbReference type="EMBL" id="KZ819665">
    <property type="protein sequence ID" value="PWN28545.1"/>
    <property type="molecule type" value="Genomic_DNA"/>
</dbReference>
<dbReference type="InterPro" id="IPR027417">
    <property type="entry name" value="P-loop_NTPase"/>
</dbReference>
<dbReference type="Gene3D" id="3.40.50.300">
    <property type="entry name" value="P-loop containing nucleotide triphosphate hydrolases"/>
    <property type="match status" value="1"/>
</dbReference>
<comment type="subcellular location">
    <subcellularLocation>
        <location evidence="1">Cytoplasm</location>
    </subcellularLocation>
</comment>
<keyword evidence="4" id="KW-0547">Nucleotide-binding</keyword>
<feature type="compositionally biased region" description="Low complexity" evidence="12">
    <location>
        <begin position="199"/>
        <end position="220"/>
    </location>
</feature>
<dbReference type="GO" id="GO:1990533">
    <property type="term" value="C:Dom34-Hbs1 complex"/>
    <property type="evidence" value="ECO:0007669"/>
    <property type="project" value="UniProtKB-ARBA"/>
</dbReference>
<feature type="region of interest" description="Disordered" evidence="12">
    <location>
        <begin position="165"/>
        <end position="404"/>
    </location>
</feature>
<dbReference type="PRINTS" id="PR00315">
    <property type="entry name" value="ELONGATNFCT"/>
</dbReference>
<dbReference type="FunFam" id="3.40.50.300:FF:000204">
    <property type="entry name" value="Translation elongation factor Tu"/>
    <property type="match status" value="1"/>
</dbReference>
<keyword evidence="6" id="KW-0810">Translation regulation</keyword>
<feature type="compositionally biased region" description="Low complexity" evidence="12">
    <location>
        <begin position="476"/>
        <end position="496"/>
    </location>
</feature>
<evidence type="ECO:0000256" key="3">
    <source>
        <dbReference type="ARBA" id="ARBA00022490"/>
    </source>
</evidence>
<dbReference type="RefSeq" id="XP_025363157.1">
    <property type="nucleotide sequence ID" value="XM_025507349.1"/>
</dbReference>
<feature type="compositionally biased region" description="Low complexity" evidence="12">
    <location>
        <begin position="287"/>
        <end position="297"/>
    </location>
</feature>
<evidence type="ECO:0000256" key="8">
    <source>
        <dbReference type="ARBA" id="ARBA00023134"/>
    </source>
</evidence>
<feature type="compositionally biased region" description="Pro residues" evidence="12">
    <location>
        <begin position="268"/>
        <end position="278"/>
    </location>
</feature>
<evidence type="ECO:0000256" key="12">
    <source>
        <dbReference type="SAM" id="MobiDB-lite"/>
    </source>
</evidence>
<dbReference type="Gene3D" id="2.40.30.10">
    <property type="entry name" value="Translation factors"/>
    <property type="match status" value="2"/>
</dbReference>
<evidence type="ECO:0000256" key="6">
    <source>
        <dbReference type="ARBA" id="ARBA00022845"/>
    </source>
</evidence>
<feature type="compositionally biased region" description="Basic and acidic residues" evidence="12">
    <location>
        <begin position="298"/>
        <end position="308"/>
    </location>
</feature>
<dbReference type="InterPro" id="IPR009000">
    <property type="entry name" value="Transl_B-barrel_sf"/>
</dbReference>
<dbReference type="SUPFAM" id="SSF50465">
    <property type="entry name" value="EF-Tu/eEF-1alpha/eIF2-gamma C-terminal domain"/>
    <property type="match status" value="1"/>
</dbReference>
<dbReference type="InterPro" id="IPR015033">
    <property type="entry name" value="HBS1-like_N"/>
</dbReference>
<dbReference type="PANTHER" id="PTHR23115">
    <property type="entry name" value="TRANSLATION FACTOR"/>
    <property type="match status" value="1"/>
</dbReference>
<dbReference type="Pfam" id="PF08938">
    <property type="entry name" value="HBS1_N"/>
    <property type="match status" value="1"/>
</dbReference>
<sequence>MSRHRAVRNLDLDEELADDVGYDSDPYEDIEDSDRQQLDSAYATVLDVLGPPESSQNPFSQREIKDALWDAYFDVEAVLDMLTKEAEKRNRKKQDSSSCSSFASNIGTDLSQLSISSPPPLPLRGRGARYGRGVAGLTERGRGGRGGGGRAGLAKRNLAALAPGGLPGVDVNESRGFGPQPGDVGTRSPANAAGMSKLAMMAAQRKAGGAGASQSQAPAPDRAGPLSPSKRPSETSASPSGQSVPATMAARPSKLMALAQGRQNATPTRPPAAEPTPSQPAEAIKPLSKLQQRALAAKQEREQRERDAAAQSEASASALSDSNGDEAMADGTVATQAASEPEALLPTGVPASAVFPSRSSHVEHSSAVGKMLAGSRSMPGKAPPALPLGLFKPQAGEEDPFAKPSPDDVVLAYTIGRGHLTASAAKKSGASTPQPSAAASKAGKNAIISSSKPATPRDEKPAPNLEVSKLRQEVDTMSITGASSASASTTNTRPTTPALPVPKPASHDKILTEWRERQSGQSAKKEISVVVVGHVDAGKSTLMGRVLHEAGTLSDREHMSNERASQKLGKGSFAYAWALDASEEERSRGVTISTAHAHFSLPHRSYTVLDAPGHRDFVPSMITGAAQADVALLVIDATKGAFEAGFGARGQTREHAVLIRALGVREVVVVINKLDTCEYAQERYDEVLEQLKPFLASTGFEASRLSCVPLGAAEGENVSKRSSGSPLATWYEGPTLFDILDSLDPPTRDVDAPLRMPLTNVFRGQTAVASGVAAAGRLVCGLVAAGDRVRVVPGEEEATVRAIEQDGESVPWAVAGSSVTVYLQGIEEIHVAVGSVLCPIGQTVQLSTNLLVQLLVFEPTYPILAGSVASLHHHSLDVPCTVTELVATVGEGDAKKKARKPRVLGKGAAALVKIQVQSPGLPVETQRKDLARVLLRMQGETVAAGIVTEVA</sequence>
<evidence type="ECO:0000256" key="10">
    <source>
        <dbReference type="ARBA" id="ARBA00063537"/>
    </source>
</evidence>
<keyword evidence="5" id="KW-0378">Hydrolase</keyword>
<dbReference type="CDD" id="cd04093">
    <property type="entry name" value="HBS1_C_III"/>
    <property type="match status" value="1"/>
</dbReference>
<dbReference type="GeneID" id="37029172"/>
<dbReference type="GO" id="GO:0005525">
    <property type="term" value="F:GTP binding"/>
    <property type="evidence" value="ECO:0007669"/>
    <property type="project" value="UniProtKB-KW"/>
</dbReference>
<accession>A0A316UZE8</accession>
<comment type="subunit">
    <text evidence="10">Component of the Dom34-Hbs1 complex, also named Pelota-HBS1L complex, composed of dom34 and hbs1.</text>
</comment>
<dbReference type="GO" id="GO:0005829">
    <property type="term" value="C:cytosol"/>
    <property type="evidence" value="ECO:0007669"/>
    <property type="project" value="GOC"/>
</dbReference>
<feature type="domain" description="Tr-type G" evidence="13">
    <location>
        <begin position="524"/>
        <end position="750"/>
    </location>
</feature>
<dbReference type="SUPFAM" id="SSF50447">
    <property type="entry name" value="Translation proteins"/>
    <property type="match status" value="1"/>
</dbReference>
<dbReference type="STRING" id="1569628.A0A316UZE8"/>
<name>A0A316UZE8_9BASI</name>
<dbReference type="Proteomes" id="UP000245884">
    <property type="component" value="Unassembled WGS sequence"/>
</dbReference>
<evidence type="ECO:0000313" key="15">
    <source>
        <dbReference type="Proteomes" id="UP000245884"/>
    </source>
</evidence>
<comment type="similarity">
    <text evidence="2">Belongs to the TRAFAC class translation factor GTPase superfamily. Classic translation factor GTPase family. EF-Tu/EF-1A subfamily.</text>
</comment>
<dbReference type="InterPro" id="IPR000795">
    <property type="entry name" value="T_Tr_GTP-bd_dom"/>
</dbReference>
<evidence type="ECO:0000256" key="2">
    <source>
        <dbReference type="ARBA" id="ARBA00007249"/>
    </source>
</evidence>
<keyword evidence="3" id="KW-0963">Cytoplasm</keyword>
<evidence type="ECO:0000256" key="5">
    <source>
        <dbReference type="ARBA" id="ARBA00022801"/>
    </source>
</evidence>
<evidence type="ECO:0000256" key="11">
    <source>
        <dbReference type="ARBA" id="ARBA00074866"/>
    </source>
</evidence>
<dbReference type="CDD" id="cd16267">
    <property type="entry name" value="HBS1-like_II"/>
    <property type="match status" value="1"/>
</dbReference>
<dbReference type="GO" id="GO:0002184">
    <property type="term" value="P:cytoplasmic translational termination"/>
    <property type="evidence" value="ECO:0007669"/>
    <property type="project" value="UniProtKB-ARBA"/>
</dbReference>
<dbReference type="OrthoDB" id="342024at2759"/>
<feature type="region of interest" description="Disordered" evidence="12">
    <location>
        <begin position="423"/>
        <end position="505"/>
    </location>
</feature>
<dbReference type="GO" id="GO:0003924">
    <property type="term" value="F:GTPase activity"/>
    <property type="evidence" value="ECO:0007669"/>
    <property type="project" value="InterPro"/>
</dbReference>
<keyword evidence="15" id="KW-1185">Reference proteome</keyword>
<dbReference type="PROSITE" id="PS51722">
    <property type="entry name" value="G_TR_2"/>
    <property type="match status" value="1"/>
</dbReference>
<dbReference type="FunFam" id="2.40.30.10:FF:000020">
    <property type="entry name" value="Translation elongation factor EF-1"/>
    <property type="match status" value="1"/>
</dbReference>
<reference evidence="14 15" key="1">
    <citation type="journal article" date="2018" name="Mol. Biol. Evol.">
        <title>Broad Genomic Sampling Reveals a Smut Pathogenic Ancestry of the Fungal Clade Ustilaginomycotina.</title>
        <authorList>
            <person name="Kijpornyongpan T."/>
            <person name="Mondo S.J."/>
            <person name="Barry K."/>
            <person name="Sandor L."/>
            <person name="Lee J."/>
            <person name="Lipzen A."/>
            <person name="Pangilinan J."/>
            <person name="LaButti K."/>
            <person name="Hainaut M."/>
            <person name="Henrissat B."/>
            <person name="Grigoriev I.V."/>
            <person name="Spatafora J.W."/>
            <person name="Aime M.C."/>
        </authorList>
    </citation>
    <scope>NUCLEOTIDE SEQUENCE [LARGE SCALE GENOMIC DNA]</scope>
    <source>
        <strain evidence="14 15">MCA 5214</strain>
    </source>
</reference>
<dbReference type="InterPro" id="IPR031157">
    <property type="entry name" value="G_TR_CS"/>
</dbReference>
<dbReference type="InterPro" id="IPR050100">
    <property type="entry name" value="TRAFAC_GTPase_members"/>
</dbReference>
<dbReference type="Pfam" id="PF22594">
    <property type="entry name" value="GTP-eEF1A_C"/>
    <property type="match status" value="1"/>
</dbReference>
<evidence type="ECO:0000256" key="7">
    <source>
        <dbReference type="ARBA" id="ARBA00022917"/>
    </source>
</evidence>
<organism evidence="14 15">
    <name type="scientific">Jaminaea rosea</name>
    <dbReference type="NCBI Taxonomy" id="1569628"/>
    <lineage>
        <taxon>Eukaryota</taxon>
        <taxon>Fungi</taxon>
        <taxon>Dikarya</taxon>
        <taxon>Basidiomycota</taxon>
        <taxon>Ustilaginomycotina</taxon>
        <taxon>Exobasidiomycetes</taxon>
        <taxon>Microstromatales</taxon>
        <taxon>Microstromatales incertae sedis</taxon>
        <taxon>Jaminaea</taxon>
    </lineage>
</organism>